<dbReference type="GO" id="GO:0008757">
    <property type="term" value="F:S-adenosylmethionine-dependent methyltransferase activity"/>
    <property type="evidence" value="ECO:0007669"/>
    <property type="project" value="InterPro"/>
</dbReference>
<comment type="caution">
    <text evidence="2">The sequence shown here is derived from an EMBL/GenBank/DDBJ whole genome shotgun (WGS) entry which is preliminary data.</text>
</comment>
<feature type="non-terminal residue" evidence="2">
    <location>
        <position position="1"/>
    </location>
</feature>
<proteinExistence type="predicted"/>
<dbReference type="SUPFAM" id="SSF53335">
    <property type="entry name" value="S-adenosyl-L-methionine-dependent methyltransferases"/>
    <property type="match status" value="1"/>
</dbReference>
<evidence type="ECO:0000313" key="2">
    <source>
        <dbReference type="EMBL" id="KKK46632.1"/>
    </source>
</evidence>
<dbReference type="Gene3D" id="3.40.50.150">
    <property type="entry name" value="Vaccinia Virus protein VP39"/>
    <property type="match status" value="1"/>
</dbReference>
<dbReference type="Pfam" id="PF08241">
    <property type="entry name" value="Methyltransf_11"/>
    <property type="match status" value="1"/>
</dbReference>
<name>A0A0F8VQQ9_9ZZZZ</name>
<reference evidence="2" key="1">
    <citation type="journal article" date="2015" name="Nature">
        <title>Complex archaea that bridge the gap between prokaryotes and eukaryotes.</title>
        <authorList>
            <person name="Spang A."/>
            <person name="Saw J.H."/>
            <person name="Jorgensen S.L."/>
            <person name="Zaremba-Niedzwiedzka K."/>
            <person name="Martijn J."/>
            <person name="Lind A.E."/>
            <person name="van Eijk R."/>
            <person name="Schleper C."/>
            <person name="Guy L."/>
            <person name="Ettema T.J."/>
        </authorList>
    </citation>
    <scope>NUCLEOTIDE SEQUENCE</scope>
</reference>
<accession>A0A0F8VQQ9</accession>
<dbReference type="CDD" id="cd02440">
    <property type="entry name" value="AdoMet_MTases"/>
    <property type="match status" value="1"/>
</dbReference>
<gene>
    <name evidence="2" type="ORF">LCGC14_3163310</name>
</gene>
<protein>
    <recommendedName>
        <fullName evidence="1">Methyltransferase type 11 domain-containing protein</fullName>
    </recommendedName>
</protein>
<organism evidence="2">
    <name type="scientific">marine sediment metagenome</name>
    <dbReference type="NCBI Taxonomy" id="412755"/>
    <lineage>
        <taxon>unclassified sequences</taxon>
        <taxon>metagenomes</taxon>
        <taxon>ecological metagenomes</taxon>
    </lineage>
</organism>
<dbReference type="AlphaFoldDB" id="A0A0F8VQQ9"/>
<sequence length="190" mass="21353">LFKDFETDNLIALEYGVGPARNLIRFDNRFKRIDGVDISKINIEKAIINLNDAKIIGNNLFVCDGKSIPCDAEQYDVVFSVICFQHICCHSIRYKILEECFRVLKPEGKLCFQMGYGGKPNHPKISVSSYFENIINASGTNGSHDVSITNVADLEGDLLKIGFEDFVFDMRPVGPGDNHANWLFAQVTKK</sequence>
<dbReference type="InterPro" id="IPR029063">
    <property type="entry name" value="SAM-dependent_MTases_sf"/>
</dbReference>
<dbReference type="InterPro" id="IPR013216">
    <property type="entry name" value="Methyltransf_11"/>
</dbReference>
<evidence type="ECO:0000259" key="1">
    <source>
        <dbReference type="Pfam" id="PF08241"/>
    </source>
</evidence>
<dbReference type="EMBL" id="LAZR01069981">
    <property type="protein sequence ID" value="KKK46632.1"/>
    <property type="molecule type" value="Genomic_DNA"/>
</dbReference>
<feature type="domain" description="Methyltransferase type 11" evidence="1">
    <location>
        <begin position="13"/>
        <end position="112"/>
    </location>
</feature>